<keyword evidence="4" id="KW-0812">Transmembrane</keyword>
<dbReference type="Pfam" id="PF14905">
    <property type="entry name" value="OMP_b-brl_3"/>
    <property type="match status" value="1"/>
</dbReference>
<dbReference type="OrthoDB" id="8764943at2"/>
<dbReference type="GO" id="GO:0015344">
    <property type="term" value="F:siderophore uptake transmembrane transporter activity"/>
    <property type="evidence" value="ECO:0007669"/>
    <property type="project" value="TreeGrafter"/>
</dbReference>
<name>A0A0A2G5S5_9PORP</name>
<evidence type="ECO:0000256" key="3">
    <source>
        <dbReference type="ARBA" id="ARBA00022452"/>
    </source>
</evidence>
<keyword evidence="7" id="KW-0998">Cell outer membrane</keyword>
<keyword evidence="5" id="KW-0732">Signal</keyword>
<keyword evidence="11" id="KW-1185">Reference proteome</keyword>
<evidence type="ECO:0000256" key="1">
    <source>
        <dbReference type="ARBA" id="ARBA00004571"/>
    </source>
</evidence>
<evidence type="ECO:0000256" key="8">
    <source>
        <dbReference type="SAM" id="MobiDB-lite"/>
    </source>
</evidence>
<comment type="caution">
    <text evidence="10">The sequence shown here is derived from an EMBL/GenBank/DDBJ whole genome shotgun (WGS) entry which is preliminary data.</text>
</comment>
<feature type="compositionally biased region" description="Polar residues" evidence="8">
    <location>
        <begin position="80"/>
        <end position="111"/>
    </location>
</feature>
<dbReference type="EMBL" id="JQZW01000009">
    <property type="protein sequence ID" value="KGN97725.1"/>
    <property type="molecule type" value="Genomic_DNA"/>
</dbReference>
<accession>A0A0A2G5S5</accession>
<dbReference type="eggNOG" id="COG4771">
    <property type="taxonomic scope" value="Bacteria"/>
</dbReference>
<dbReference type="GO" id="GO:0044718">
    <property type="term" value="P:siderophore transmembrane transport"/>
    <property type="evidence" value="ECO:0007669"/>
    <property type="project" value="TreeGrafter"/>
</dbReference>
<sequence length="813" mass="92324">MKRKGWAWIALTIILNGTNLYAQAEFARRVSALCTDPFAQKGLSFDTLPNTSHFSRTVERSPLFVLQGEKEELPTEQYAAETTTHQPRQASGTEHLTAQSTAETTTHQPKQSAERREEAFFSLEQQGTRTIARPRLTPDLADATLLDLLRYLPRITLSPQGIPLLGGEPLQLYIDQKLLLPEEITLYLRTIKASHVERIDIDPSPSPHHGGNTSANGILHITTRPAPHGVKGSADLYLSSPERGYYTLTPALHLSIGAPKWHIYSHYTYLRGRGKQESENTLRYLHNGNEYQSQSEQITHIGQHSYRIGGVASLLPRHTFGLDINGIYDAPRPDLIESVLHLHPKGGIPSTGRGQQKHERNSHFYSLAGYYRWALDARESFVKALVSLNGKKSHLAHHLTADLLSAMPPKHLNEWYTTQTQGHNWSAQLDGCKNWEEGWQINFGGQYAESRRTSQYFVNNTPTLPSIPTQHWLFRERTADLYIGGAKAWGDRLLLQLTLRGSMTLSEGSNRLPLVPFPTAPYHSQHGLTSSWIHLPYPLPSERVTYSYLEGLPSLRFSHRVGEQFSYAIAYERSLYRPPFILMNGYISRQSERLFELGNPHLRAEASDLVTLSATYGGHTASLQYRHTPKAITEYFNLFEEEVYHTHYNHTKVHALTLDYNFSGAILSWWQTNLYLMGNYTNIPNSLHRKALFGAMISWNNLLIWQGVGAFAVDVDFETPRIYGHAFQEGGFETNLSYSRSLWDNRLSLQVGITDLFNTSDTSITHRLPHLAYLFESKTQSRAVWCKLSYHFGKATESPEPLIDEENPLERRL</sequence>
<proteinExistence type="predicted"/>
<evidence type="ECO:0000256" key="6">
    <source>
        <dbReference type="ARBA" id="ARBA00023136"/>
    </source>
</evidence>
<keyword evidence="2" id="KW-0813">Transport</keyword>
<evidence type="ECO:0000256" key="4">
    <source>
        <dbReference type="ARBA" id="ARBA00022692"/>
    </source>
</evidence>
<feature type="region of interest" description="Disordered" evidence="8">
    <location>
        <begin position="79"/>
        <end position="118"/>
    </location>
</feature>
<dbReference type="PANTHER" id="PTHR30069:SF29">
    <property type="entry name" value="HEMOGLOBIN AND HEMOGLOBIN-HAPTOGLOBIN-BINDING PROTEIN 1-RELATED"/>
    <property type="match status" value="1"/>
</dbReference>
<evidence type="ECO:0000256" key="5">
    <source>
        <dbReference type="ARBA" id="ARBA00022729"/>
    </source>
</evidence>
<feature type="domain" description="Outer membrane protein beta-barrel" evidence="9">
    <location>
        <begin position="417"/>
        <end position="790"/>
    </location>
</feature>
<dbReference type="PANTHER" id="PTHR30069">
    <property type="entry name" value="TONB-DEPENDENT OUTER MEMBRANE RECEPTOR"/>
    <property type="match status" value="1"/>
</dbReference>
<evidence type="ECO:0000256" key="7">
    <source>
        <dbReference type="ARBA" id="ARBA00023237"/>
    </source>
</evidence>
<dbReference type="SUPFAM" id="SSF56935">
    <property type="entry name" value="Porins"/>
    <property type="match status" value="1"/>
</dbReference>
<evidence type="ECO:0000259" key="9">
    <source>
        <dbReference type="Pfam" id="PF14905"/>
    </source>
</evidence>
<protein>
    <recommendedName>
        <fullName evidence="9">Outer membrane protein beta-barrel domain-containing protein</fullName>
    </recommendedName>
</protein>
<dbReference type="GO" id="GO:0009279">
    <property type="term" value="C:cell outer membrane"/>
    <property type="evidence" value="ECO:0007669"/>
    <property type="project" value="UniProtKB-SubCell"/>
</dbReference>
<comment type="subcellular location">
    <subcellularLocation>
        <location evidence="1">Cell outer membrane</location>
        <topology evidence="1">Multi-pass membrane protein</topology>
    </subcellularLocation>
</comment>
<gene>
    <name evidence="10" type="ORF">HQ36_05500</name>
</gene>
<dbReference type="STRING" id="266762.HQ36_05500"/>
<dbReference type="InterPro" id="IPR041700">
    <property type="entry name" value="OMP_b-brl_3"/>
</dbReference>
<organism evidence="10 11">
    <name type="scientific">Porphyromonas gingivicanis</name>
    <dbReference type="NCBI Taxonomy" id="266762"/>
    <lineage>
        <taxon>Bacteria</taxon>
        <taxon>Pseudomonadati</taxon>
        <taxon>Bacteroidota</taxon>
        <taxon>Bacteroidia</taxon>
        <taxon>Bacteroidales</taxon>
        <taxon>Porphyromonadaceae</taxon>
        <taxon>Porphyromonas</taxon>
    </lineage>
</organism>
<dbReference type="InterPro" id="IPR036942">
    <property type="entry name" value="Beta-barrel_TonB_sf"/>
</dbReference>
<keyword evidence="3" id="KW-1134">Transmembrane beta strand</keyword>
<keyword evidence="6" id="KW-0472">Membrane</keyword>
<dbReference type="Gene3D" id="2.40.170.20">
    <property type="entry name" value="TonB-dependent receptor, beta-barrel domain"/>
    <property type="match status" value="1"/>
</dbReference>
<dbReference type="Proteomes" id="UP000030134">
    <property type="component" value="Unassembled WGS sequence"/>
</dbReference>
<evidence type="ECO:0000313" key="10">
    <source>
        <dbReference type="EMBL" id="KGN97725.1"/>
    </source>
</evidence>
<reference evidence="10 11" key="1">
    <citation type="submission" date="2014-08" db="EMBL/GenBank/DDBJ databases">
        <title>Porphyromonas gingivicanis strain:COT-022_OH1391 Genome sequencing.</title>
        <authorList>
            <person name="Wallis C."/>
            <person name="Deusch O."/>
            <person name="O'Flynn C."/>
            <person name="Davis I."/>
            <person name="Jospin G."/>
            <person name="Darling A.E."/>
            <person name="Coil D.A."/>
            <person name="Alexiev A."/>
            <person name="Horsfall A."/>
            <person name="Kirkwood N."/>
            <person name="Harris S."/>
            <person name="Eisen J.A."/>
        </authorList>
    </citation>
    <scope>NUCLEOTIDE SEQUENCE [LARGE SCALE GENOMIC DNA]</scope>
    <source>
        <strain evidence="11">COT-022 OH1391</strain>
    </source>
</reference>
<dbReference type="RefSeq" id="WP_036884241.1">
    <property type="nucleotide sequence ID" value="NZ_JQZW01000009.1"/>
</dbReference>
<dbReference type="InterPro" id="IPR039426">
    <property type="entry name" value="TonB-dep_rcpt-like"/>
</dbReference>
<evidence type="ECO:0000313" key="11">
    <source>
        <dbReference type="Proteomes" id="UP000030134"/>
    </source>
</evidence>
<dbReference type="AlphaFoldDB" id="A0A0A2G5S5"/>
<evidence type="ECO:0000256" key="2">
    <source>
        <dbReference type="ARBA" id="ARBA00022448"/>
    </source>
</evidence>